<dbReference type="OrthoDB" id="6288785at2759"/>
<feature type="compositionally biased region" description="Polar residues" evidence="1">
    <location>
        <begin position="879"/>
        <end position="892"/>
    </location>
</feature>
<feature type="region of interest" description="Disordered" evidence="1">
    <location>
        <begin position="314"/>
        <end position="439"/>
    </location>
</feature>
<dbReference type="SUPFAM" id="SSF49879">
    <property type="entry name" value="SMAD/FHA domain"/>
    <property type="match status" value="1"/>
</dbReference>
<feature type="compositionally biased region" description="Basic and acidic residues" evidence="1">
    <location>
        <begin position="582"/>
        <end position="591"/>
    </location>
</feature>
<feature type="domain" description="FHA" evidence="2">
    <location>
        <begin position="34"/>
        <end position="82"/>
    </location>
</feature>
<gene>
    <name evidence="3" type="ORF">NEOLEDRAFT_1169008</name>
</gene>
<feature type="compositionally biased region" description="Basic residues" evidence="1">
    <location>
        <begin position="1028"/>
        <end position="1038"/>
    </location>
</feature>
<dbReference type="InterPro" id="IPR000253">
    <property type="entry name" value="FHA_dom"/>
</dbReference>
<dbReference type="Proteomes" id="UP000076761">
    <property type="component" value="Unassembled WGS sequence"/>
</dbReference>
<dbReference type="Gene3D" id="2.60.200.20">
    <property type="match status" value="1"/>
</dbReference>
<feature type="region of interest" description="Disordered" evidence="1">
    <location>
        <begin position="195"/>
        <end position="227"/>
    </location>
</feature>
<feature type="compositionally biased region" description="Basic residues" evidence="1">
    <location>
        <begin position="796"/>
        <end position="806"/>
    </location>
</feature>
<reference evidence="3 4" key="1">
    <citation type="journal article" date="2016" name="Mol. Biol. Evol.">
        <title>Comparative Genomics of Early-Diverging Mushroom-Forming Fungi Provides Insights into the Origins of Lignocellulose Decay Capabilities.</title>
        <authorList>
            <person name="Nagy L.G."/>
            <person name="Riley R."/>
            <person name="Tritt A."/>
            <person name="Adam C."/>
            <person name="Daum C."/>
            <person name="Floudas D."/>
            <person name="Sun H."/>
            <person name="Yadav J.S."/>
            <person name="Pangilinan J."/>
            <person name="Larsson K.H."/>
            <person name="Matsuura K."/>
            <person name="Barry K."/>
            <person name="Labutti K."/>
            <person name="Kuo R."/>
            <person name="Ohm R.A."/>
            <person name="Bhattacharya S.S."/>
            <person name="Shirouzu T."/>
            <person name="Yoshinaga Y."/>
            <person name="Martin F.M."/>
            <person name="Grigoriev I.V."/>
            <person name="Hibbett D.S."/>
        </authorList>
    </citation>
    <scope>NUCLEOTIDE SEQUENCE [LARGE SCALE GENOMIC DNA]</scope>
    <source>
        <strain evidence="3 4">HHB14362 ss-1</strain>
    </source>
</reference>
<evidence type="ECO:0000256" key="1">
    <source>
        <dbReference type="SAM" id="MobiDB-lite"/>
    </source>
</evidence>
<dbReference type="SMART" id="SM00240">
    <property type="entry name" value="FHA"/>
    <property type="match status" value="1"/>
</dbReference>
<feature type="compositionally biased region" description="Low complexity" evidence="1">
    <location>
        <begin position="699"/>
        <end position="709"/>
    </location>
</feature>
<feature type="region of interest" description="Disordered" evidence="1">
    <location>
        <begin position="698"/>
        <end position="1038"/>
    </location>
</feature>
<feature type="compositionally biased region" description="Pro residues" evidence="1">
    <location>
        <begin position="212"/>
        <end position="226"/>
    </location>
</feature>
<dbReference type="AlphaFoldDB" id="A0A165T1S9"/>
<feature type="compositionally biased region" description="Polar residues" evidence="1">
    <location>
        <begin position="374"/>
        <end position="394"/>
    </location>
</feature>
<sequence length="1038" mass="114899">MDASDVGRYGTLKFMKRNDPSTVAAVFPIDDEEVTFGRNPQCDVRLYYDSVSAVHCKIVFQDRKAFLVILGTNGLLIDDSPVYPSLNPSSPTTISLATNSKIEIHKKVFIFQYPPKELRPILLATPARKDKVRMSMIQSAQVFTPQPSKDPRENLRVLQSPIKGSDVVLVDGDHPRVMQEDKDLIIFEDVPQVPRAQPVSTTPSPSKLAVFPPRPPVYQTPRPTRPLRPSLHRAVLIRSAQRTALRAEMERETEEEREVEEAVSEILEGNEDEEAMEEDAMDDDEEPPSLHSTARTSGWQRSFDVVRGLFRSLSRSPERQLQWEPEEHHEEEDEVMQQPQEQEYIDEDDDVDNENDAAANYEPLYPDLSATLVAASSTHEQSQPAPRLQFSTPEPGQRPEFRTPQAQRPPPGARVFTPPRTTLRPSIGGKALDGPRRVKIEPPWKVKDIEVAATRDGDGQVMSPRKRERVDEAERKAILERRRSALTMADSFFGEAIPGVRRAGSVSPVKLAFEQTEVKADDEKAEEEDDARTLLEKVREANEEISRRRSQRFEEYAATPSPEKRSRGRFSLIAPGAVPMLDLRELGSRKDEDEDEDVPMANAAEWEVAQQQLEQAKPSHNIPSTPRMDDLKHVFANKPQPALQTPAVRGVRDLFVHNGAKESPSTPRMDGVRNLFLVEKEMPSAVLEGVDEMLATPEAWRAQSASAAAEKPEDRPEVEKEDPVPAKNGRARRTPTAKRPAQIPKTGAPTRRKNTRTPATGASQLADDEATPQNGESSKGPVDSDEEMADASKAKAPAKRPRVLRGRRVEGVETSAAAAPSQEKSKTIELEADAPLKSTKAPTSRSKPATARIHGNPSEPEAPVAPARKTVRRGRSAAPESTTDSEGPSKPKASTRSRGAKALPISVEQDELDFIERPPSPEEAPKPTKRRGGKVKEEETEDEARKTVKSTTAATRTRKTPVRGRPKEAPPVVDEQDEAEGNVNKENTTPEGSGASAEDAPAPEKRGRPAKSKVKSEEPPSEIPKPVRATRARAAKRT</sequence>
<proteinExistence type="predicted"/>
<dbReference type="InParanoid" id="A0A165T1S9"/>
<organism evidence="3 4">
    <name type="scientific">Neolentinus lepideus HHB14362 ss-1</name>
    <dbReference type="NCBI Taxonomy" id="1314782"/>
    <lineage>
        <taxon>Eukaryota</taxon>
        <taxon>Fungi</taxon>
        <taxon>Dikarya</taxon>
        <taxon>Basidiomycota</taxon>
        <taxon>Agaricomycotina</taxon>
        <taxon>Agaricomycetes</taxon>
        <taxon>Gloeophyllales</taxon>
        <taxon>Gloeophyllaceae</taxon>
        <taxon>Neolentinus</taxon>
    </lineage>
</organism>
<feature type="region of interest" description="Disordered" evidence="1">
    <location>
        <begin position="519"/>
        <end position="603"/>
    </location>
</feature>
<dbReference type="STRING" id="1314782.A0A165T1S9"/>
<evidence type="ECO:0000313" key="4">
    <source>
        <dbReference type="Proteomes" id="UP000076761"/>
    </source>
</evidence>
<dbReference type="Pfam" id="PF00498">
    <property type="entry name" value="FHA"/>
    <property type="match status" value="1"/>
</dbReference>
<feature type="compositionally biased region" description="Basic and acidic residues" evidence="1">
    <location>
        <begin position="531"/>
        <end position="555"/>
    </location>
</feature>
<feature type="compositionally biased region" description="Acidic residues" evidence="1">
    <location>
        <begin position="343"/>
        <end position="355"/>
    </location>
</feature>
<accession>A0A165T1S9</accession>
<evidence type="ECO:0000259" key="2">
    <source>
        <dbReference type="PROSITE" id="PS50006"/>
    </source>
</evidence>
<dbReference type="CDD" id="cd22673">
    <property type="entry name" value="FHA_Ki67"/>
    <property type="match status" value="1"/>
</dbReference>
<feature type="region of interest" description="Disordered" evidence="1">
    <location>
        <begin position="248"/>
        <end position="296"/>
    </location>
</feature>
<evidence type="ECO:0000313" key="3">
    <source>
        <dbReference type="EMBL" id="KZT26007.1"/>
    </source>
</evidence>
<feature type="compositionally biased region" description="Basic and acidic residues" evidence="1">
    <location>
        <begin position="710"/>
        <end position="724"/>
    </location>
</feature>
<name>A0A165T1S9_9AGAM</name>
<protein>
    <recommendedName>
        <fullName evidence="2">FHA domain-containing protein</fullName>
    </recommendedName>
</protein>
<dbReference type="PROSITE" id="PS50006">
    <property type="entry name" value="FHA_DOMAIN"/>
    <property type="match status" value="1"/>
</dbReference>
<feature type="compositionally biased region" description="Basic and acidic residues" evidence="1">
    <location>
        <begin position="914"/>
        <end position="926"/>
    </location>
</feature>
<feature type="compositionally biased region" description="Acidic residues" evidence="1">
    <location>
        <begin position="251"/>
        <end position="287"/>
    </location>
</feature>
<keyword evidence="4" id="KW-1185">Reference proteome</keyword>
<dbReference type="InterPro" id="IPR008984">
    <property type="entry name" value="SMAD_FHA_dom_sf"/>
</dbReference>
<dbReference type="EMBL" id="KV425568">
    <property type="protein sequence ID" value="KZT26007.1"/>
    <property type="molecule type" value="Genomic_DNA"/>
</dbReference>